<evidence type="ECO:0000313" key="2">
    <source>
        <dbReference type="EMBL" id="TVV75574.1"/>
    </source>
</evidence>
<dbReference type="AlphaFoldDB" id="A0A558R857"/>
<sequence>MLHTHNVWDPFGSDHAANQAALDALQPAADLAAARRVYDMVPPRRLDAEARQREQVERLGADLDAFADRIGYDRTLFRETLERKLRRDHGGAPDLSPLPPRDPTVDEARRALEGALLDSRHAMEAAGTRLGSAKRIHGERQAAFHAAERALRDYDQARSAAA</sequence>
<keyword evidence="3" id="KW-1185">Reference proteome</keyword>
<name>A0A558R857_9SPHN</name>
<evidence type="ECO:0000313" key="3">
    <source>
        <dbReference type="Proteomes" id="UP000318681"/>
    </source>
</evidence>
<dbReference type="EMBL" id="VNIM01000019">
    <property type="protein sequence ID" value="TVV75574.1"/>
    <property type="molecule type" value="Genomic_DNA"/>
</dbReference>
<accession>A0A558R857</accession>
<dbReference type="Proteomes" id="UP000318681">
    <property type="component" value="Unassembled WGS sequence"/>
</dbReference>
<feature type="region of interest" description="Disordered" evidence="1">
    <location>
        <begin position="83"/>
        <end position="107"/>
    </location>
</feature>
<dbReference type="RefSeq" id="WP_145149438.1">
    <property type="nucleotide sequence ID" value="NZ_VNIM01000019.1"/>
</dbReference>
<comment type="caution">
    <text evidence="2">The sequence shown here is derived from an EMBL/GenBank/DDBJ whole genome shotgun (WGS) entry which is preliminary data.</text>
</comment>
<organism evidence="2 3">
    <name type="scientific">Alterirhizorhabdus solaris</name>
    <dbReference type="NCBI Taxonomy" id="2529389"/>
    <lineage>
        <taxon>Bacteria</taxon>
        <taxon>Pseudomonadati</taxon>
        <taxon>Pseudomonadota</taxon>
        <taxon>Alphaproteobacteria</taxon>
        <taxon>Sphingomonadales</taxon>
        <taxon>Rhizorhabdaceae</taxon>
        <taxon>Alterirhizorhabdus</taxon>
    </lineage>
</organism>
<reference evidence="2 3" key="1">
    <citation type="submission" date="2019-07" db="EMBL/GenBank/DDBJ databases">
        <title>Sphingomonas solaris sp. nov., isolated from a solar panel from Boston, Massachusetts.</title>
        <authorList>
            <person name="Tanner K."/>
            <person name="Pascual J."/>
            <person name="Mancuso C."/>
            <person name="Pereto J."/>
            <person name="Khalil A."/>
            <person name="Vilanova C."/>
        </authorList>
    </citation>
    <scope>NUCLEOTIDE SEQUENCE [LARGE SCALE GENOMIC DNA]</scope>
    <source>
        <strain evidence="2 3">R4DWN</strain>
    </source>
</reference>
<protein>
    <submittedName>
        <fullName evidence="2">Uncharacterized protein</fullName>
    </submittedName>
</protein>
<proteinExistence type="predicted"/>
<evidence type="ECO:0000256" key="1">
    <source>
        <dbReference type="SAM" id="MobiDB-lite"/>
    </source>
</evidence>
<gene>
    <name evidence="2" type="ORF">FOY91_06855</name>
</gene>